<evidence type="ECO:0000313" key="2">
    <source>
        <dbReference type="EMBL" id="SDK61379.1"/>
    </source>
</evidence>
<feature type="chain" id="PRO_5011764492" evidence="1">
    <location>
        <begin position="28"/>
        <end position="116"/>
    </location>
</feature>
<feature type="signal peptide" evidence="1">
    <location>
        <begin position="1"/>
        <end position="27"/>
    </location>
</feature>
<proteinExistence type="predicted"/>
<evidence type="ECO:0000256" key="1">
    <source>
        <dbReference type="SAM" id="SignalP"/>
    </source>
</evidence>
<dbReference type="OrthoDB" id="3541891at2"/>
<keyword evidence="3" id="KW-1185">Reference proteome</keyword>
<dbReference type="EMBL" id="FNDJ01000017">
    <property type="protein sequence ID" value="SDK61379.1"/>
    <property type="molecule type" value="Genomic_DNA"/>
</dbReference>
<keyword evidence="1" id="KW-0732">Signal</keyword>
<dbReference type="STRING" id="633440.SAMN05421869_11777"/>
<dbReference type="AlphaFoldDB" id="A0A1G9DBY2"/>
<evidence type="ECO:0000313" key="3">
    <source>
        <dbReference type="Proteomes" id="UP000199202"/>
    </source>
</evidence>
<sequence length="116" mass="12305">MRSSLIAAGGALLAAAALYGTAGTAAAGTWKDGDSHYPQHCDIGVNDDSTYHHVTHQGVFAGTREADGCKNWDHKHKHKHHGWGEDHWLHRNWPTSGNGNWVGHGLGPGAGIGVGR</sequence>
<dbReference type="Proteomes" id="UP000199202">
    <property type="component" value="Unassembled WGS sequence"/>
</dbReference>
<dbReference type="RefSeq" id="WP_090940680.1">
    <property type="nucleotide sequence ID" value="NZ_FNDJ01000017.1"/>
</dbReference>
<accession>A0A1G9DBY2</accession>
<reference evidence="2 3" key="1">
    <citation type="submission" date="2016-10" db="EMBL/GenBank/DDBJ databases">
        <authorList>
            <person name="de Groot N.N."/>
        </authorList>
    </citation>
    <scope>NUCLEOTIDE SEQUENCE [LARGE SCALE GENOMIC DNA]</scope>
    <source>
        <strain evidence="2 3">CGMCC 4.6533</strain>
    </source>
</reference>
<organism evidence="2 3">
    <name type="scientific">Nonomuraea jiangxiensis</name>
    <dbReference type="NCBI Taxonomy" id="633440"/>
    <lineage>
        <taxon>Bacteria</taxon>
        <taxon>Bacillati</taxon>
        <taxon>Actinomycetota</taxon>
        <taxon>Actinomycetes</taxon>
        <taxon>Streptosporangiales</taxon>
        <taxon>Streptosporangiaceae</taxon>
        <taxon>Nonomuraea</taxon>
    </lineage>
</organism>
<protein>
    <submittedName>
        <fullName evidence="2">Uncharacterized protein</fullName>
    </submittedName>
</protein>
<gene>
    <name evidence="2" type="ORF">SAMN05421869_11777</name>
</gene>
<name>A0A1G9DBY2_9ACTN</name>